<organism evidence="4 5">
    <name type="scientific">Mycobacterium mantenii</name>
    <dbReference type="NCBI Taxonomy" id="560555"/>
    <lineage>
        <taxon>Bacteria</taxon>
        <taxon>Bacillati</taxon>
        <taxon>Actinomycetota</taxon>
        <taxon>Actinomycetes</taxon>
        <taxon>Mycobacteriales</taxon>
        <taxon>Mycobacteriaceae</taxon>
        <taxon>Mycobacterium</taxon>
        <taxon>Mycobacterium avium complex (MAC)</taxon>
    </lineage>
</organism>
<evidence type="ECO:0000313" key="3">
    <source>
        <dbReference type="EMBL" id="BBY37510.1"/>
    </source>
</evidence>
<evidence type="ECO:0000259" key="2">
    <source>
        <dbReference type="Pfam" id="PF05065"/>
    </source>
</evidence>
<sequence>MAFTATTPNSAQAWRPDVYEFAASDIIPDALILQCTTQGADVEGDAPAVRVAYVDDDEAQLSDEADEIPEAQPDLAERIIYTSKVTQLVRLSNEQFLQPSTAETIAQSVARAVTRRGDLFFTTQPAPVAPAVAPVAGLFNVPGLIDGGHVADDLDVLIDLIATLQHNLATPSLLLLDPTGWAAFRKLKTGTDRNLSLLGAGTSDAQAMLLSLPVIVNNAVPTGEGAVIDRNAIMSAVGTLKVATSDDRYFETDSVAVRATWRLGHTVVRPERIGTFTIGEGGS</sequence>
<dbReference type="InterPro" id="IPR054612">
    <property type="entry name" value="Phage_capsid-like_C"/>
</dbReference>
<comment type="subcellular location">
    <subcellularLocation>
        <location evidence="1">Virion</location>
    </subcellularLocation>
</comment>
<dbReference type="Gene3D" id="3.30.2320.10">
    <property type="entry name" value="hypothetical protein PF0899 domain"/>
    <property type="match status" value="1"/>
</dbReference>
<evidence type="ECO:0000313" key="6">
    <source>
        <dbReference type="Proteomes" id="UP000465812"/>
    </source>
</evidence>
<proteinExistence type="predicted"/>
<dbReference type="STRING" id="560555.BST30_23655"/>
<dbReference type="EMBL" id="AP022590">
    <property type="protein sequence ID" value="BBY37510.1"/>
    <property type="molecule type" value="Genomic_DNA"/>
</dbReference>
<dbReference type="AlphaFoldDB" id="A0A1X0FDJ6"/>
<reference evidence="3" key="3">
    <citation type="submission" date="2020-02" db="EMBL/GenBank/DDBJ databases">
        <authorList>
            <person name="Matsumoto Y."/>
            <person name="Kinjo T."/>
            <person name="Motooka D."/>
            <person name="Nabeya D."/>
            <person name="Jung N."/>
            <person name="Uechi K."/>
            <person name="Horii T."/>
            <person name="Iida T."/>
            <person name="Fujita J."/>
            <person name="Nakamura S."/>
        </authorList>
    </citation>
    <scope>NUCLEOTIDE SEQUENCE</scope>
    <source>
        <strain evidence="3">JCM 18113</strain>
    </source>
</reference>
<evidence type="ECO:0000313" key="4">
    <source>
        <dbReference type="EMBL" id="ORA99825.1"/>
    </source>
</evidence>
<keyword evidence="6" id="KW-1185">Reference proteome</keyword>
<name>A0A1X0FDJ6_MYCNT</name>
<gene>
    <name evidence="4" type="ORF">BST30_23655</name>
    <name evidence="3" type="ORF">MMAN_16440</name>
</gene>
<accession>A0A1X0FDJ6</accession>
<evidence type="ECO:0000313" key="5">
    <source>
        <dbReference type="Proteomes" id="UP000192760"/>
    </source>
</evidence>
<dbReference type="Pfam" id="PF05065">
    <property type="entry name" value="Phage_capsid"/>
    <property type="match status" value="1"/>
</dbReference>
<dbReference type="InterPro" id="IPR024455">
    <property type="entry name" value="Phage_capsid"/>
</dbReference>
<dbReference type="NCBIfam" id="TIGR01554">
    <property type="entry name" value="major_cap_HK97"/>
    <property type="match status" value="1"/>
</dbReference>
<reference evidence="4 5" key="1">
    <citation type="submission" date="2017-02" db="EMBL/GenBank/DDBJ databases">
        <title>The new phylogeny of genus Mycobacterium.</title>
        <authorList>
            <person name="Tortoli E."/>
            <person name="Trovato A."/>
            <person name="Cirillo D.M."/>
        </authorList>
    </citation>
    <scope>NUCLEOTIDE SEQUENCE [LARGE SCALE GENOMIC DNA]</scope>
    <source>
        <strain evidence="4 5">DSM 45255</strain>
    </source>
</reference>
<dbReference type="Proteomes" id="UP000192760">
    <property type="component" value="Unassembled WGS sequence"/>
</dbReference>
<protein>
    <submittedName>
        <fullName evidence="4">Major capsid protein</fullName>
    </submittedName>
</protein>
<dbReference type="EMBL" id="MVHW01000037">
    <property type="protein sequence ID" value="ORA99825.1"/>
    <property type="molecule type" value="Genomic_DNA"/>
</dbReference>
<reference evidence="3 6" key="2">
    <citation type="journal article" date="2019" name="Emerg. Microbes Infect.">
        <title>Comprehensive subspecies identification of 175 nontuberculous mycobacteria species based on 7547 genomic profiles.</title>
        <authorList>
            <person name="Matsumoto Y."/>
            <person name="Kinjo T."/>
            <person name="Motooka D."/>
            <person name="Nabeya D."/>
            <person name="Jung N."/>
            <person name="Uechi K."/>
            <person name="Horii T."/>
            <person name="Iida T."/>
            <person name="Fujita J."/>
            <person name="Nakamura S."/>
        </authorList>
    </citation>
    <scope>NUCLEOTIDE SEQUENCE [LARGE SCALE GENOMIC DNA]</scope>
    <source>
        <strain evidence="3 6">JCM 18113</strain>
    </source>
</reference>
<dbReference type="Proteomes" id="UP000465812">
    <property type="component" value="Chromosome"/>
</dbReference>
<dbReference type="SUPFAM" id="SSF56563">
    <property type="entry name" value="Major capsid protein gp5"/>
    <property type="match status" value="1"/>
</dbReference>
<feature type="domain" description="Phage capsid-like C-terminal" evidence="2">
    <location>
        <begin position="54"/>
        <end position="273"/>
    </location>
</feature>
<dbReference type="RefSeq" id="WP_083098724.1">
    <property type="nucleotide sequence ID" value="NZ_AP022590.1"/>
</dbReference>
<evidence type="ECO:0000256" key="1">
    <source>
        <dbReference type="ARBA" id="ARBA00004328"/>
    </source>
</evidence>